<evidence type="ECO:0000256" key="2">
    <source>
        <dbReference type="SAM" id="SignalP"/>
    </source>
</evidence>
<accession>V4M7Q4</accession>
<evidence type="ECO:0000313" key="4">
    <source>
        <dbReference type="Proteomes" id="UP000030689"/>
    </source>
</evidence>
<evidence type="ECO:0000313" key="3">
    <source>
        <dbReference type="EMBL" id="ESQ51032.1"/>
    </source>
</evidence>
<dbReference type="AlphaFoldDB" id="V4M7Q4"/>
<sequence length="234" mass="27180">MHFLLTILNVAYVLSMTMPTRRQGSKLKWENDDYISRGHILSGVSDPLFDVYQNVKSTKELWDALESKCMVEDASSKKFLVSNFNNYKMFDSRPVMEQYNELLRKLKQFAQHNIKMDESILVSSIIDKLPPSWKDFKHMLKQKKEKLSLVQLGSHFRIEESLIAQEAGKPKEVDTSSINMMEESGSSKKNKRKKRSFNNNTMMDLNKRVKSVSWISNKQGHSNVTVGQRKIKIK</sequence>
<feature type="region of interest" description="Disordered" evidence="1">
    <location>
        <begin position="169"/>
        <end position="202"/>
    </location>
</feature>
<feature type="signal peptide" evidence="2">
    <location>
        <begin position="1"/>
        <end position="15"/>
    </location>
</feature>
<dbReference type="EMBL" id="KI517392">
    <property type="protein sequence ID" value="ESQ51032.1"/>
    <property type="molecule type" value="Genomic_DNA"/>
</dbReference>
<dbReference type="Gramene" id="ESQ51032">
    <property type="protein sequence ID" value="ESQ51032"/>
    <property type="gene ID" value="EUTSA_v10022990mg"/>
</dbReference>
<dbReference type="Pfam" id="PF14223">
    <property type="entry name" value="Retrotran_gag_2"/>
    <property type="match status" value="1"/>
</dbReference>
<dbReference type="Proteomes" id="UP000030689">
    <property type="component" value="Unassembled WGS sequence"/>
</dbReference>
<name>V4M7Q4_EUTSA</name>
<keyword evidence="2" id="KW-0732">Signal</keyword>
<organism evidence="3 4">
    <name type="scientific">Eutrema salsugineum</name>
    <name type="common">Saltwater cress</name>
    <name type="synonym">Sisymbrium salsugineum</name>
    <dbReference type="NCBI Taxonomy" id="72664"/>
    <lineage>
        <taxon>Eukaryota</taxon>
        <taxon>Viridiplantae</taxon>
        <taxon>Streptophyta</taxon>
        <taxon>Embryophyta</taxon>
        <taxon>Tracheophyta</taxon>
        <taxon>Spermatophyta</taxon>
        <taxon>Magnoliopsida</taxon>
        <taxon>eudicotyledons</taxon>
        <taxon>Gunneridae</taxon>
        <taxon>Pentapetalae</taxon>
        <taxon>rosids</taxon>
        <taxon>malvids</taxon>
        <taxon>Brassicales</taxon>
        <taxon>Brassicaceae</taxon>
        <taxon>Eutremeae</taxon>
        <taxon>Eutrema</taxon>
    </lineage>
</organism>
<dbReference type="KEGG" id="eus:EUTSA_v10022990mg"/>
<dbReference type="PANTHER" id="PTHR47592">
    <property type="entry name" value="PBF68 PROTEIN"/>
    <property type="match status" value="1"/>
</dbReference>
<evidence type="ECO:0000256" key="1">
    <source>
        <dbReference type="SAM" id="MobiDB-lite"/>
    </source>
</evidence>
<evidence type="ECO:0008006" key="5">
    <source>
        <dbReference type="Google" id="ProtNLM"/>
    </source>
</evidence>
<dbReference type="OMA" id="HEIQHIV"/>
<proteinExistence type="predicted"/>
<feature type="chain" id="PRO_5012475020" description="Zinc finger, CCHC-type" evidence="2">
    <location>
        <begin position="16"/>
        <end position="234"/>
    </location>
</feature>
<gene>
    <name evidence="3" type="ORF">EUTSA_v10022990mg</name>
</gene>
<dbReference type="eggNOG" id="ENOG502S012">
    <property type="taxonomic scope" value="Eukaryota"/>
</dbReference>
<reference evidence="3 4" key="1">
    <citation type="journal article" date="2013" name="Front. Plant Sci.">
        <title>The Reference Genome of the Halophytic Plant Eutrema salsugineum.</title>
        <authorList>
            <person name="Yang R."/>
            <person name="Jarvis D.E."/>
            <person name="Chen H."/>
            <person name="Beilstein M.A."/>
            <person name="Grimwood J."/>
            <person name="Jenkins J."/>
            <person name="Shu S."/>
            <person name="Prochnik S."/>
            <person name="Xin M."/>
            <person name="Ma C."/>
            <person name="Schmutz J."/>
            <person name="Wing R.A."/>
            <person name="Mitchell-Olds T."/>
            <person name="Schumaker K.S."/>
            <person name="Wang X."/>
        </authorList>
    </citation>
    <scope>NUCLEOTIDE SEQUENCE [LARGE SCALE GENOMIC DNA]</scope>
</reference>
<keyword evidence="4" id="KW-1185">Reference proteome</keyword>
<protein>
    <recommendedName>
        <fullName evidence="5">Zinc finger, CCHC-type</fullName>
    </recommendedName>
</protein>
<dbReference type="PANTHER" id="PTHR47592:SF29">
    <property type="entry name" value="ZINC FINGER, CCHC-TYPE"/>
    <property type="match status" value="1"/>
</dbReference>